<dbReference type="InterPro" id="IPR046348">
    <property type="entry name" value="SIS_dom_sf"/>
</dbReference>
<dbReference type="Proteomes" id="UP000824005">
    <property type="component" value="Unassembled WGS sequence"/>
</dbReference>
<dbReference type="PANTHER" id="PTHR30390">
    <property type="entry name" value="SEDOHEPTULOSE 7-PHOSPHATE ISOMERASE / DNAA INITIATOR-ASSOCIATING FACTOR FOR REPLICATION INITIATION"/>
    <property type="match status" value="1"/>
</dbReference>
<reference evidence="2" key="2">
    <citation type="submission" date="2021-04" db="EMBL/GenBank/DDBJ databases">
        <authorList>
            <person name="Gilroy R."/>
        </authorList>
    </citation>
    <scope>NUCLEOTIDE SEQUENCE</scope>
    <source>
        <strain evidence="2">ChiGjej1B1-98</strain>
    </source>
</reference>
<dbReference type="AlphaFoldDB" id="A0A9D1YXS2"/>
<keyword evidence="2" id="KW-0413">Isomerase</keyword>
<dbReference type="InterPro" id="IPR050099">
    <property type="entry name" value="SIS_GmhA/DiaA_subfam"/>
</dbReference>
<evidence type="ECO:0000259" key="1">
    <source>
        <dbReference type="PROSITE" id="PS51464"/>
    </source>
</evidence>
<name>A0A9D1YXS2_9MICO</name>
<organism evidence="2 3">
    <name type="scientific">Candidatus Agrococcus pullicola</name>
    <dbReference type="NCBI Taxonomy" id="2838429"/>
    <lineage>
        <taxon>Bacteria</taxon>
        <taxon>Bacillati</taxon>
        <taxon>Actinomycetota</taxon>
        <taxon>Actinomycetes</taxon>
        <taxon>Micrococcales</taxon>
        <taxon>Microbacteriaceae</taxon>
        <taxon>Agrococcus</taxon>
    </lineage>
</organism>
<dbReference type="PROSITE" id="PS51464">
    <property type="entry name" value="SIS"/>
    <property type="match status" value="1"/>
</dbReference>
<dbReference type="GO" id="GO:0097367">
    <property type="term" value="F:carbohydrate derivative binding"/>
    <property type="evidence" value="ECO:0007669"/>
    <property type="project" value="InterPro"/>
</dbReference>
<dbReference type="Gene3D" id="3.40.50.10490">
    <property type="entry name" value="Glucose-6-phosphate isomerase like protein, domain 1"/>
    <property type="match status" value="1"/>
</dbReference>
<gene>
    <name evidence="2" type="ORF">H9830_12420</name>
</gene>
<dbReference type="Pfam" id="PF13580">
    <property type="entry name" value="SIS_2"/>
    <property type="match status" value="1"/>
</dbReference>
<dbReference type="NCBIfam" id="NF002805">
    <property type="entry name" value="PRK02947.1"/>
    <property type="match status" value="1"/>
</dbReference>
<protein>
    <submittedName>
        <fullName evidence="2">Sugar isomerase domain-containing protein</fullName>
    </submittedName>
</protein>
<dbReference type="PANTHER" id="PTHR30390:SF7">
    <property type="entry name" value="PHOSPHOHEPTOSE ISOMERASE"/>
    <property type="match status" value="1"/>
</dbReference>
<sequence length="158" mass="16578">MAVTSLGTFVDGVIDHNHDALDAAAKAVVETLRADGLVRTAGAGHSLAAVMESFYRAGGLAAVRPLWHPSLFPLADAHRSTRAERTEGLGREVAEAAGIEERDTVFVFSNSGINHYPVELARAADERGATVVALTSVAASRAAALRSDARLFELATIV</sequence>
<dbReference type="GO" id="GO:0016853">
    <property type="term" value="F:isomerase activity"/>
    <property type="evidence" value="ECO:0007669"/>
    <property type="project" value="UniProtKB-KW"/>
</dbReference>
<dbReference type="InterPro" id="IPR001347">
    <property type="entry name" value="SIS_dom"/>
</dbReference>
<accession>A0A9D1YXS2</accession>
<dbReference type="GO" id="GO:1901135">
    <property type="term" value="P:carbohydrate derivative metabolic process"/>
    <property type="evidence" value="ECO:0007669"/>
    <property type="project" value="InterPro"/>
</dbReference>
<feature type="non-terminal residue" evidence="2">
    <location>
        <position position="158"/>
    </location>
</feature>
<comment type="caution">
    <text evidence="2">The sequence shown here is derived from an EMBL/GenBank/DDBJ whole genome shotgun (WGS) entry which is preliminary data.</text>
</comment>
<reference evidence="2" key="1">
    <citation type="journal article" date="2021" name="PeerJ">
        <title>Extensive microbial diversity within the chicken gut microbiome revealed by metagenomics and culture.</title>
        <authorList>
            <person name="Gilroy R."/>
            <person name="Ravi A."/>
            <person name="Getino M."/>
            <person name="Pursley I."/>
            <person name="Horton D.L."/>
            <person name="Alikhan N.F."/>
            <person name="Baker D."/>
            <person name="Gharbi K."/>
            <person name="Hall N."/>
            <person name="Watson M."/>
            <person name="Adriaenssens E.M."/>
            <person name="Foster-Nyarko E."/>
            <person name="Jarju S."/>
            <person name="Secka A."/>
            <person name="Antonio M."/>
            <person name="Oren A."/>
            <person name="Chaudhuri R.R."/>
            <person name="La Ragione R."/>
            <person name="Hildebrand F."/>
            <person name="Pallen M.J."/>
        </authorList>
    </citation>
    <scope>NUCLEOTIDE SEQUENCE</scope>
    <source>
        <strain evidence="2">ChiGjej1B1-98</strain>
    </source>
</reference>
<evidence type="ECO:0000313" key="3">
    <source>
        <dbReference type="Proteomes" id="UP000824005"/>
    </source>
</evidence>
<dbReference type="EMBL" id="DXDC01000376">
    <property type="protein sequence ID" value="HIY67065.1"/>
    <property type="molecule type" value="Genomic_DNA"/>
</dbReference>
<feature type="domain" description="SIS" evidence="1">
    <location>
        <begin position="28"/>
        <end position="158"/>
    </location>
</feature>
<proteinExistence type="predicted"/>
<dbReference type="SUPFAM" id="SSF53697">
    <property type="entry name" value="SIS domain"/>
    <property type="match status" value="1"/>
</dbReference>
<evidence type="ECO:0000313" key="2">
    <source>
        <dbReference type="EMBL" id="HIY67065.1"/>
    </source>
</evidence>